<reference evidence="2" key="1">
    <citation type="submission" date="2022-11" db="UniProtKB">
        <authorList>
            <consortium name="WormBaseParasite"/>
        </authorList>
    </citation>
    <scope>IDENTIFICATION</scope>
</reference>
<dbReference type="Proteomes" id="UP000887577">
    <property type="component" value="Unplaced"/>
</dbReference>
<dbReference type="GO" id="GO:0006270">
    <property type="term" value="P:DNA replication initiation"/>
    <property type="evidence" value="ECO:0007669"/>
    <property type="project" value="TreeGrafter"/>
</dbReference>
<accession>A0A914ZFQ9</accession>
<dbReference type="PANTHER" id="PTHR12705:SF0">
    <property type="entry name" value="ORIGIN RECOGNITION COMPLEX SUBUNIT 5"/>
    <property type="match status" value="1"/>
</dbReference>
<evidence type="ECO:0000313" key="1">
    <source>
        <dbReference type="Proteomes" id="UP000887577"/>
    </source>
</evidence>
<dbReference type="GO" id="GO:0003688">
    <property type="term" value="F:DNA replication origin binding"/>
    <property type="evidence" value="ECO:0007669"/>
    <property type="project" value="TreeGrafter"/>
</dbReference>
<dbReference type="AlphaFoldDB" id="A0A914ZFQ9"/>
<sequence>MNTENIFSTICTPSEVPSAVLKHFHIRCSDAHQQIEFIEKLSKHVKNENLGYIIGDGNCLLIDKSPKDLFSVITQAFDKKSSASYRSVADFIKHFHDILCKHLSSQLILCLRRAEYLQDIEAYPIIADLFRGFGDSMFKKRVKFITLSTLPWNMMLSNSSSLSPICIFIEYKPYGDKRDCVKAVMKLQEKKLSTYTVATDVDGKTPIKFCKEFAKQCCGSFEQKTTDPHKLLSLISRVATMCADKIDPSDKGYNINVVKQAIQRLDDDIFYFNVSDLLSDRKSKEEKHQESINSVPYYAKFILIASFCCSFNRKSTDLRFFDMVSFTVTVSLNNYSTFLGT</sequence>
<evidence type="ECO:0000313" key="2">
    <source>
        <dbReference type="WBParaSite" id="PSU_v2.g9112.t1"/>
    </source>
</evidence>
<proteinExistence type="predicted"/>
<organism evidence="1 2">
    <name type="scientific">Panagrolaimus superbus</name>
    <dbReference type="NCBI Taxonomy" id="310955"/>
    <lineage>
        <taxon>Eukaryota</taxon>
        <taxon>Metazoa</taxon>
        <taxon>Ecdysozoa</taxon>
        <taxon>Nematoda</taxon>
        <taxon>Chromadorea</taxon>
        <taxon>Rhabditida</taxon>
        <taxon>Tylenchina</taxon>
        <taxon>Panagrolaimomorpha</taxon>
        <taxon>Panagrolaimoidea</taxon>
        <taxon>Panagrolaimidae</taxon>
        <taxon>Panagrolaimus</taxon>
    </lineage>
</organism>
<dbReference type="PANTHER" id="PTHR12705">
    <property type="entry name" value="ORIGIN RECOGNITION COMPLEX SUBUNIT 5"/>
    <property type="match status" value="1"/>
</dbReference>
<dbReference type="WBParaSite" id="PSU_v2.g9112.t1">
    <property type="protein sequence ID" value="PSU_v2.g9112.t1"/>
    <property type="gene ID" value="PSU_v2.g9112"/>
</dbReference>
<name>A0A914ZFQ9_9BILA</name>
<dbReference type="GO" id="GO:0005664">
    <property type="term" value="C:nuclear origin of replication recognition complex"/>
    <property type="evidence" value="ECO:0007669"/>
    <property type="project" value="TreeGrafter"/>
</dbReference>
<dbReference type="InterPro" id="IPR020796">
    <property type="entry name" value="ORC5"/>
</dbReference>
<keyword evidence="1" id="KW-1185">Reference proteome</keyword>
<protein>
    <submittedName>
        <fullName evidence="2">Origin recognition complex subunit 5 C-terminal domain-containing protein</fullName>
    </submittedName>
</protein>